<dbReference type="GO" id="GO:0008569">
    <property type="term" value="F:minus-end-directed microtubule motor activity"/>
    <property type="evidence" value="ECO:0007669"/>
    <property type="project" value="InterPro"/>
</dbReference>
<gene>
    <name evidence="21" type="ORF">FBUS_00338</name>
</gene>
<evidence type="ECO:0000256" key="17">
    <source>
        <dbReference type="ARBA" id="ARBA00023273"/>
    </source>
</evidence>
<dbReference type="GO" id="GO:0051959">
    <property type="term" value="F:dynein light intermediate chain binding"/>
    <property type="evidence" value="ECO:0007669"/>
    <property type="project" value="InterPro"/>
</dbReference>
<keyword evidence="6" id="KW-0963">Cytoplasm</keyword>
<keyword evidence="16" id="KW-0206">Cytoskeleton</keyword>
<keyword evidence="14" id="KW-0472">Membrane</keyword>
<evidence type="ECO:0000313" key="22">
    <source>
        <dbReference type="Proteomes" id="UP000728185"/>
    </source>
</evidence>
<feature type="coiled-coil region" evidence="19">
    <location>
        <begin position="653"/>
        <end position="680"/>
    </location>
</feature>
<dbReference type="InterPro" id="IPR043160">
    <property type="entry name" value="Dynein_C_barrel"/>
</dbReference>
<dbReference type="InterPro" id="IPR013602">
    <property type="entry name" value="Dynein_heavy_linker"/>
</dbReference>
<evidence type="ECO:0000256" key="11">
    <source>
        <dbReference type="ARBA" id="ARBA00023017"/>
    </source>
</evidence>
<protein>
    <recommendedName>
        <fullName evidence="18">Cytoplasmic dynein 2 heavy chain 1</fullName>
    </recommendedName>
</protein>
<dbReference type="InterPro" id="IPR042219">
    <property type="entry name" value="AAA_lid_11_sf"/>
</dbReference>
<dbReference type="Gene3D" id="1.10.8.720">
    <property type="entry name" value="Region D6 of dynein motor"/>
    <property type="match status" value="1"/>
</dbReference>
<dbReference type="GO" id="GO:0005524">
    <property type="term" value="F:ATP binding"/>
    <property type="evidence" value="ECO:0007669"/>
    <property type="project" value="UniProtKB-KW"/>
</dbReference>
<keyword evidence="11" id="KW-0243">Dynein</keyword>
<dbReference type="PANTHER" id="PTHR45703:SF22">
    <property type="entry name" value="DYNEIN CYTOPLASMIC 2 HEAVY CHAIN 1"/>
    <property type="match status" value="1"/>
</dbReference>
<evidence type="ECO:0000256" key="4">
    <source>
        <dbReference type="ARBA" id="ARBA00022473"/>
    </source>
</evidence>
<dbReference type="GO" id="GO:0060170">
    <property type="term" value="C:ciliary membrane"/>
    <property type="evidence" value="ECO:0007669"/>
    <property type="project" value="UniProtKB-SubCell"/>
</dbReference>
<feature type="coiled-coil region" evidence="19">
    <location>
        <begin position="3364"/>
        <end position="3419"/>
    </location>
</feature>
<dbReference type="Pfam" id="PF18199">
    <property type="entry name" value="Dynein_C"/>
    <property type="match status" value="2"/>
</dbReference>
<dbReference type="Gene3D" id="1.20.920.30">
    <property type="match status" value="1"/>
</dbReference>
<dbReference type="InterPro" id="IPR041228">
    <property type="entry name" value="Dynein_C"/>
</dbReference>
<dbReference type="Pfam" id="PF12780">
    <property type="entry name" value="AAA_8"/>
    <property type="match status" value="1"/>
</dbReference>
<evidence type="ECO:0000256" key="6">
    <source>
        <dbReference type="ARBA" id="ARBA00022490"/>
    </source>
</evidence>
<evidence type="ECO:0000256" key="5">
    <source>
        <dbReference type="ARBA" id="ARBA00022475"/>
    </source>
</evidence>
<dbReference type="InterPro" id="IPR035706">
    <property type="entry name" value="AAA_9"/>
</dbReference>
<evidence type="ECO:0000256" key="19">
    <source>
        <dbReference type="SAM" id="Coils"/>
    </source>
</evidence>
<comment type="similarity">
    <text evidence="3">Belongs to the dynein heavy chain family.</text>
</comment>
<dbReference type="Pfam" id="PF18198">
    <property type="entry name" value="AAA_lid_11"/>
    <property type="match status" value="1"/>
</dbReference>
<dbReference type="PANTHER" id="PTHR45703">
    <property type="entry name" value="DYNEIN HEAVY CHAIN"/>
    <property type="match status" value="1"/>
</dbReference>
<evidence type="ECO:0000256" key="7">
    <source>
        <dbReference type="ARBA" id="ARBA00022701"/>
    </source>
</evidence>
<dbReference type="Pfam" id="PF12775">
    <property type="entry name" value="AAA_7"/>
    <property type="match status" value="1"/>
</dbReference>
<evidence type="ECO:0000256" key="8">
    <source>
        <dbReference type="ARBA" id="ARBA00022741"/>
    </source>
</evidence>
<dbReference type="InterPro" id="IPR013594">
    <property type="entry name" value="Dynein_heavy_tail"/>
</dbReference>
<dbReference type="FunFam" id="1.20.920.20:FF:000002">
    <property type="entry name" value="Cytoplasmic dynein 1 heavy chain"/>
    <property type="match status" value="1"/>
</dbReference>
<evidence type="ECO:0000256" key="3">
    <source>
        <dbReference type="ARBA" id="ARBA00008887"/>
    </source>
</evidence>
<comment type="caution">
    <text evidence="21">The sequence shown here is derived from an EMBL/GenBank/DDBJ whole genome shotgun (WGS) entry which is preliminary data.</text>
</comment>
<feature type="coiled-coil region" evidence="19">
    <location>
        <begin position="3110"/>
        <end position="3200"/>
    </location>
</feature>
<name>A0A8E0RWG4_9TREM</name>
<dbReference type="Gene3D" id="3.10.490.20">
    <property type="match status" value="1"/>
</dbReference>
<dbReference type="InterPro" id="IPR054354">
    <property type="entry name" value="DYNC2H1-like_lid"/>
</dbReference>
<dbReference type="InterPro" id="IPR026983">
    <property type="entry name" value="DHC"/>
</dbReference>
<dbReference type="Gene3D" id="1.20.920.20">
    <property type="match status" value="1"/>
</dbReference>
<keyword evidence="15" id="KW-0505">Motor protein</keyword>
<feature type="coiled-coil region" evidence="19">
    <location>
        <begin position="3650"/>
        <end position="3691"/>
    </location>
</feature>
<accession>A0A8E0RWG4</accession>
<dbReference type="InterPro" id="IPR024317">
    <property type="entry name" value="Dynein_heavy_chain_D4_dom"/>
</dbReference>
<evidence type="ECO:0000256" key="12">
    <source>
        <dbReference type="ARBA" id="ARBA00023054"/>
    </source>
</evidence>
<dbReference type="Gene3D" id="1.20.1270.280">
    <property type="match status" value="1"/>
</dbReference>
<comment type="subcellular location">
    <subcellularLocation>
        <location evidence="2">Cell projection</location>
        <location evidence="2">Cilium membrane</location>
        <topology evidence="2">Peripheral membrane protein</topology>
        <orientation evidence="2">Cytoplasmic side</orientation>
    </subcellularLocation>
    <subcellularLocation>
        <location evidence="1">Cytoplasm</location>
        <location evidence="1">Cytoskeleton</location>
    </subcellularLocation>
</comment>
<evidence type="ECO:0000259" key="20">
    <source>
        <dbReference type="SMART" id="SM00382"/>
    </source>
</evidence>
<dbReference type="InterPro" id="IPR049400">
    <property type="entry name" value="DYNC2H1_AAA_dom"/>
</dbReference>
<evidence type="ECO:0000256" key="14">
    <source>
        <dbReference type="ARBA" id="ARBA00023136"/>
    </source>
</evidence>
<evidence type="ECO:0000256" key="15">
    <source>
        <dbReference type="ARBA" id="ARBA00023175"/>
    </source>
</evidence>
<keyword evidence="8" id="KW-0547">Nucleotide-binding</keyword>
<evidence type="ECO:0000256" key="13">
    <source>
        <dbReference type="ARBA" id="ARBA00023069"/>
    </source>
</evidence>
<dbReference type="EMBL" id="LUCM01007409">
    <property type="protein sequence ID" value="KAA0190036.1"/>
    <property type="molecule type" value="Genomic_DNA"/>
</dbReference>
<dbReference type="SUPFAM" id="SSF52540">
    <property type="entry name" value="P-loop containing nucleoside triphosphate hydrolases"/>
    <property type="match status" value="4"/>
</dbReference>
<dbReference type="InterPro" id="IPR042222">
    <property type="entry name" value="Dynein_2_N"/>
</dbReference>
<keyword evidence="5" id="KW-1003">Cell membrane</keyword>
<dbReference type="InterPro" id="IPR027417">
    <property type="entry name" value="P-loop_NTPase"/>
</dbReference>
<dbReference type="Gene3D" id="3.40.50.300">
    <property type="entry name" value="P-loop containing nucleotide triphosphate hydrolases"/>
    <property type="match status" value="6"/>
</dbReference>
<feature type="domain" description="AAA+ ATPase" evidence="20">
    <location>
        <begin position="2381"/>
        <end position="2577"/>
    </location>
</feature>
<evidence type="ECO:0000256" key="18">
    <source>
        <dbReference type="ARBA" id="ARBA00023902"/>
    </source>
</evidence>
<dbReference type="Pfam" id="PF12774">
    <property type="entry name" value="AAA_6"/>
    <property type="match status" value="1"/>
</dbReference>
<dbReference type="InterPro" id="IPR041658">
    <property type="entry name" value="AAA_lid_11"/>
</dbReference>
<dbReference type="Gene3D" id="1.10.8.710">
    <property type="match status" value="1"/>
</dbReference>
<dbReference type="Pfam" id="PF08385">
    <property type="entry name" value="DHC_N1"/>
    <property type="match status" value="1"/>
</dbReference>
<dbReference type="Gene3D" id="1.10.8.1220">
    <property type="match status" value="1"/>
</dbReference>
<dbReference type="GO" id="GO:0005874">
    <property type="term" value="C:microtubule"/>
    <property type="evidence" value="ECO:0007669"/>
    <property type="project" value="UniProtKB-KW"/>
</dbReference>
<dbReference type="SMART" id="SM00382">
    <property type="entry name" value="AAA"/>
    <property type="match status" value="3"/>
</dbReference>
<evidence type="ECO:0000313" key="21">
    <source>
        <dbReference type="EMBL" id="KAA0190036.1"/>
    </source>
</evidence>
<organism evidence="21 22">
    <name type="scientific">Fasciolopsis buskii</name>
    <dbReference type="NCBI Taxonomy" id="27845"/>
    <lineage>
        <taxon>Eukaryota</taxon>
        <taxon>Metazoa</taxon>
        <taxon>Spiralia</taxon>
        <taxon>Lophotrochozoa</taxon>
        <taxon>Platyhelminthes</taxon>
        <taxon>Trematoda</taxon>
        <taxon>Digenea</taxon>
        <taxon>Plagiorchiida</taxon>
        <taxon>Echinostomata</taxon>
        <taxon>Echinostomatoidea</taxon>
        <taxon>Fasciolidae</taxon>
        <taxon>Fasciolopsis</taxon>
    </lineage>
</organism>
<dbReference type="FunFam" id="3.40.50.300:FF:000598">
    <property type="entry name" value="Dynein cytoplasmic 2 heavy chain 1"/>
    <property type="match status" value="1"/>
</dbReference>
<evidence type="ECO:0000256" key="9">
    <source>
        <dbReference type="ARBA" id="ARBA00022794"/>
    </source>
</evidence>
<keyword evidence="10" id="KW-0067">ATP-binding</keyword>
<dbReference type="FunFam" id="1.10.8.710:FF:000001">
    <property type="entry name" value="Dynein axonemal heavy chain 2"/>
    <property type="match status" value="1"/>
</dbReference>
<keyword evidence="7" id="KW-0493">Microtubule</keyword>
<evidence type="ECO:0000256" key="10">
    <source>
        <dbReference type="ARBA" id="ARBA00022840"/>
    </source>
</evidence>
<keyword evidence="13" id="KW-0969">Cilium</keyword>
<dbReference type="Proteomes" id="UP000728185">
    <property type="component" value="Unassembled WGS sequence"/>
</dbReference>
<evidence type="ECO:0000256" key="1">
    <source>
        <dbReference type="ARBA" id="ARBA00004245"/>
    </source>
</evidence>
<dbReference type="Gene3D" id="6.10.140.1060">
    <property type="match status" value="1"/>
</dbReference>
<evidence type="ECO:0000256" key="2">
    <source>
        <dbReference type="ARBA" id="ARBA00004522"/>
    </source>
</evidence>
<dbReference type="Gene3D" id="1.20.58.1120">
    <property type="match status" value="1"/>
</dbReference>
<keyword evidence="12 19" id="KW-0175">Coiled coil</keyword>
<dbReference type="FunFam" id="1.10.8.720:FF:000003">
    <property type="entry name" value="Cytoplasmic dynein heavy chain 2"/>
    <property type="match status" value="1"/>
</dbReference>
<dbReference type="Pfam" id="PF22597">
    <property type="entry name" value="DYN_lid"/>
    <property type="match status" value="1"/>
</dbReference>
<evidence type="ECO:0000256" key="16">
    <source>
        <dbReference type="ARBA" id="ARBA00023212"/>
    </source>
</evidence>
<dbReference type="GO" id="GO:0007018">
    <property type="term" value="P:microtubule-based movement"/>
    <property type="evidence" value="ECO:0007669"/>
    <property type="project" value="InterPro"/>
</dbReference>
<proteinExistence type="inferred from homology"/>
<dbReference type="Pfam" id="PF03028">
    <property type="entry name" value="Dynein_heavy"/>
    <property type="match status" value="1"/>
</dbReference>
<dbReference type="InterPro" id="IPR043157">
    <property type="entry name" value="Dynein_AAA1S"/>
</dbReference>
<dbReference type="InterPro" id="IPR004273">
    <property type="entry name" value="Dynein_heavy_D6_P-loop"/>
</dbReference>
<dbReference type="Pfam" id="PF08393">
    <property type="entry name" value="DHC_N2"/>
    <property type="match status" value="1"/>
</dbReference>
<feature type="domain" description="AAA+ ATPase" evidence="20">
    <location>
        <begin position="1739"/>
        <end position="1900"/>
    </location>
</feature>
<keyword evidence="9" id="KW-0970">Cilium biogenesis/degradation</keyword>
<dbReference type="OrthoDB" id="10252139at2759"/>
<dbReference type="FunFam" id="3.40.50.300:FF:000706">
    <property type="entry name" value="Cytoplasmic dynein 2 heavy chain 1"/>
    <property type="match status" value="1"/>
</dbReference>
<keyword evidence="22" id="KW-1185">Reference proteome</keyword>
<dbReference type="InterPro" id="IPR024743">
    <property type="entry name" value="Dynein_HC_stalk"/>
</dbReference>
<dbReference type="GO" id="GO:0060271">
    <property type="term" value="P:cilium assembly"/>
    <property type="evidence" value="ECO:0007669"/>
    <property type="project" value="UniProtKB-ARBA"/>
</dbReference>
<dbReference type="GO" id="GO:0030286">
    <property type="term" value="C:dynein complex"/>
    <property type="evidence" value="ECO:0007669"/>
    <property type="project" value="UniProtKB-KW"/>
</dbReference>
<keyword evidence="4" id="KW-0217">Developmental protein</keyword>
<dbReference type="FunFam" id="3.20.180.20:FF:000002">
    <property type="entry name" value="Cytoplasmic dynein heavy chain 1"/>
    <property type="match status" value="1"/>
</dbReference>
<dbReference type="Gene3D" id="3.20.180.20">
    <property type="entry name" value="Dynein heavy chain, N-terminal domain 2"/>
    <property type="match status" value="1"/>
</dbReference>
<feature type="domain" description="AAA+ ATPase" evidence="20">
    <location>
        <begin position="2037"/>
        <end position="2156"/>
    </location>
</feature>
<dbReference type="Pfam" id="PF12777">
    <property type="entry name" value="MT"/>
    <property type="match status" value="1"/>
</dbReference>
<dbReference type="GO" id="GO:0008104">
    <property type="term" value="P:intracellular protein localization"/>
    <property type="evidence" value="ECO:0007669"/>
    <property type="project" value="UniProtKB-ARBA"/>
</dbReference>
<dbReference type="GO" id="GO:0045505">
    <property type="term" value="F:dynein intermediate chain binding"/>
    <property type="evidence" value="ECO:0007669"/>
    <property type="project" value="InterPro"/>
</dbReference>
<dbReference type="InterPro" id="IPR035699">
    <property type="entry name" value="AAA_6"/>
</dbReference>
<dbReference type="Pfam" id="PF12781">
    <property type="entry name" value="AAA_9"/>
    <property type="match status" value="1"/>
</dbReference>
<dbReference type="Gene3D" id="1.20.140.100">
    <property type="entry name" value="Dynein heavy chain, N-terminal domain 2"/>
    <property type="match status" value="1"/>
</dbReference>
<keyword evidence="17" id="KW-0966">Cell projection</keyword>
<reference evidence="21" key="1">
    <citation type="submission" date="2019-05" db="EMBL/GenBank/DDBJ databases">
        <title>Annotation for the trematode Fasciolopsis buski.</title>
        <authorList>
            <person name="Choi Y.-J."/>
        </authorList>
    </citation>
    <scope>NUCLEOTIDE SEQUENCE</scope>
    <source>
        <strain evidence="21">HT</strain>
        <tissue evidence="21">Whole worm</tissue>
    </source>
</reference>
<dbReference type="InterPro" id="IPR042228">
    <property type="entry name" value="Dynein_linker_3"/>
</dbReference>
<dbReference type="InterPro" id="IPR003593">
    <property type="entry name" value="AAA+_ATPase"/>
</dbReference>
<sequence>MPEEDHDHFEFILKTAEAYFGSRCKPLKFDEYQSNDACVLKFLTDSNTFLLGCQKVEGNQLKFFNDYVLASSFCTSDVLSLSDELEFWKGLSEKQHIRGSERRRAELFVRLLEPAVKECSRLENSAHTITVSMDKTKPKSPGDKSARADIDPGLAELLDVLDIHVTESLDEIWRCLDPDAAQPFPESRMRQLIEAVGYWIVKIIQMHLGCTEDEKQTRDLAISALWTTDFHRAKRGLQLGVKACTQWQKSSELLTRNLWRRYAPHPWEGPQPNLAYLTQFCSRLTEVLSLRGLYEHLHRLLTKDERIELGMNKGLEHFLFGSWAEEKEFCDQSAVPVLVRELFNPLLYNPYTAEKWTSAMNIIDSRLRPAEERAALRLRTVLLMGNPKGDKLIRRPIVAQILQAERETMLGYLEASLKEFREEFLKGTGVVLERKSGSTGFSNRPVGMITAKNIPESINRILWAGYVESRVCDDLQLVEALLSDLHRFDLYKQEATSLIEDVSTWRREQFEAWSRDRLTRLADKKPKDQKTALAFDPSGRLLTLSTTDGRLEVGYPDGLVQLQREVRLLTGLGYPVPSKLVKAADQGEALYRYAIVLKQVAHFYNSIDSQMIPCQQALMLNSALAFERLIKSPQTQILGGLNDVSKGITWDQLEKVEKYISQLQEASRQLMSENRKLRKVHFTIVEKIIRLLDVDLLRNQPRWRSELAEIRYILAEVANQGGYPPDHMTPWKAHLDRQLYKVLEYQYRNGLEALTEKMPELRVDMVYHQCRLGFRPPFEEIKARYYREMRKFIAIPTHFRGVSELPTGFSTNPDESSPGLIFPHIITNQAAGLRVCYRKAELLFTRLEATLEPFHEWVVLGNLNLDELVDSHCRELIDFERNFKGLKTRGRDAEKLPNEIRIDCITVNCVPIKMSIEGLLQNLFEALQTCLRRSIQGDLVAADAFLTGKRLQIISFRLTVTINKPQTVDELSEAKAQQTDFSRSRSRLVEQIKCAEAKDRLLRSVAGAGVAAVNATKTKWEKFQMMMESFRLMMDEQLEVMKSNVQARTTAYFTALEKFTSRWNHFKPGRDLLDSGDREKCKEAICLVRDRQAEFRDLEVSRANLIRDYEHFEMTAPSFAAADDVAKDLDEHEIMWTQYENFSTELEQLSQEDWISFRSKCYLFDEFLTTWFNKLRSTEANPMTVRLQKEIDHYWEVVPVLKWVRGDALSPDHWLELFRLIGLPRGTKLEQLTFGDLLSVSRSIVEHTEALKTLTHRAQAEVVVREALQELDVWGASATFTLTEYTDSSGQTVSLVKDWKDIVSQVGDNMALLASLQDSPYFDSFADRANAWTQRLADLDHGLTGLQSVQRRWVYLEPILGRGALPRETARFAQVDAEFRRLLQALKMDNRVVSLVAGLKGTALKDQLSNMQASKRCASDQLARCQRALNEYLEDKRSIFPRFYFLGDDDLLEILGQSTNPAVIQTHLRKLFQGIHHVQFDGLDELASGKTSVATLTAMCSLDGEVVPLQRPIQLTNEVEIWLGRLATEMQSTLSENLVQCLGEGSAENQRRSRLDPNAYPGQVLTLSEAIHFARNVEDALNCGRLSALKKDLQAQLTAYTSVDLNWLRAAGSEDSSVSPMNKSNTSQGHASVSPALVAKLNALVLDTVHSIDVVDQLIQVGAASSRDWAWQRQLRFYTDLTVKSGLSGPTNSLPCVCMVDAQFNYTFEYQGNAPRLVHTPLTDKCYLTLTQAMRMGLGGNPYGPAGTGKTESVKALGGLMGRQVLVFNCDEGIDVRSMGRILVGIVKCGAWGCFDEFNRLEESVLSAVSMQIQVIQDGLRSNSSQITLLHRNISLDPNSGLFITLNPAGKGYGGRQKLPDNLKQLFRPVAMTQPDVDLIAEMILFAEGFRQARELGRKLVSVFDLAKQLLSVQQHYDWGLRALKTVLHCAGSLLQSRLRHQANNGPDDDRLRAETVLIIRAARSNTLAKLTTADAARFDALLHDVFPNSSLHQPHDVEDDICQLKEALHAVVSEHQMVLVDAQIHKALEVYEQTMQRMGVVLVGPSGCGKSTVLTLLRLALSKIGHPVRYHVFNPKSMLRVQLLGRIDPDTREWTDGVLTHSARLVVKEDPGQHCWIVCDGDIDPEWVESLNSVLDDNILLTLPSGERIQFGRNVNFLFETHELTQASPATVSRMGVVYVSDEATDPKALVGAWLAQQPEADRSKLELLLNPAFYQCLEWVYQNKDFVVETSPAATVFNGLSHLVGALTTAKLTVGLIRGLGANLTENAREALANLVYETTGESPPDPTRPLDVQVDPKQPNRLIAYPPGTSIALLNSGTVGAGSTGVFQEVSSAILSSNPTVARQVADSLVSSHPPLVLTPDVRRAIDSFRCWLEEPQARQSFLLVGPEGCGKSMLLDYCFCTASRPVQVAAVQCSAQTTPAQLLEKLSQLCITVTSSSASGGRVLRPREGERLILYLRDLNLPKPDKWGSCQLTAFLQQLIGQGGQTGELNECVTRLVRSGNNMILNGELFQLEVTPLMLLTYHGYYDPNSLEFVGIEGIQFVGSFTPATASAGLGRHHLSARFTSALRLAVIDHPDKEQLIAIYSTLLQAVVCSCAPQLHTSESSGKIFERTSDRATKASETSIPLIPASRLHVMATIMVDLLSTVQQHFRADEHAHCVFTPHMLTSWTVALRRYDQLHGKDPNAIWAVFGYEARRLFRDRVPGEQARGQFDTLITGILYKHLTGSDVNSNEIIRSRSERKVHSGPSLDLQIALKFATGEIDAEDDEDDGGLSSTLTKDTIKTVIDPNKDDLLQTTGWFTTWGAVDPVRSGCPIPLHGRPLGYAGSSQTYDTIQRGLTQLAREHCPQYADLILFPEFVDLVCRLDKTLSIPAGSILLAGRAGIGRRSAVTLVAHLHQFHICHLRVGRDYGMRQFITDIKVACQAAGLEDKQTLLCIEDQQITHDEILEIINSLLASGEAFGIMTAEELDALSSTVTPASGISLREAAAEAGHRGPLTSFFASRVHANLHIVLILDTDDHERFTSWLRANPSLYKYCSTQWLDGWTQRTLLKIPGLIIPSLKSRPESTRFLQGFVACHVNAPHSQLATPRRYWALCAAYGRIEKTHRVQLEAQISRLQAGLTKLREARERVSQLKRSAAEQGAQLTEKQSAADKALEQISAAMQGAAEQRTEMELLRARVSEESKNLERRKASIDSELAEIEPLVQQARAAVGSIRPEALSEIRALRAPPDAIRDILEGVLLLMGVRDTSWVSMRGFLAKRGVQEEILNFDARKISPEIRSSVERLLAKNEDSFDPKIARRASVAAAPLATWVRANVQYAVVLERIGPLEAEQAQLRSSLAQTETALTRLAEDLAGVDSKVAQLRAVFEQHTSEATRLRAELDRAKETLASAEALVGELEGEHARWKNQVNEVNSKLSALPSLALLSAAFITYLSASPEDVRRNQLTDWSKQFAVLGLALPDTIMGVENTNAESCIDIRRFLTTEREQLMWRNQGLPSDRLSGENAVVILETNMCPLIVDPSSRAVNWLKSHLKDQHLEVVNQQSSNFTTTLELAIRFGKSLIIQEVDEIEPILFPILSRKLTSHGSRSTVTLGDKTIDYHSEFRLFLCTRQTPSAVGAVRPACASSLVTMVNFETTRAGLVGQLLAASLQHERPELEQRRQELVRAEEGMKLELAQLEDNLLEELANARGNILENKELLQSLNKTKQSSLTIAESLTESARLQSELDKERNVFYPLAEAGSRVYFVLMDIVKINWMYQFSLKSFLHLFQRALDAPHDPSLPANERMIFLQKRLEALVYEHVLQSLFKADRLMFTLHMARCLRPGAITDEEWAFFIGLSVTEPTTDESASPKWLDPERVRDVMRLKAALPHLHATLRLDDERIWSSWMNQNEVELSAAPSALQQAQKQGLLTPFHLNVLAVQALRPDRLHKALDHFATHLPQLGPSTLNLFRLYESETRCNEPILLLISPGADPSQELAEAAAMHFGRMDGGKSQSDTCGRSELSSRYRHVAMGQGQADLALEELRDAAEAGDWLCLKNLHLVIGWLPILEKEINTLLLAHEAPQTESSNKGHKSAQKTGQPVVHKDFRLWLTAEPHSGFPSALLQSCLKVAYEAPPGLKRNLRRTYESWSRAYLAQGNSTTRATALAILAWFHAIVQERRSYIPQGWTKFYEFSLADLRVAADIIDRLMLDTNNPGGVGVKDTWAWIHGLFGDAIYGGRMDNSFDTQVLQSYLHEMFSGRTVRSLRLGQIQLPGTTELRDYTVWIDSLPEYDLPSYFNLPANIDRSAQRNAANRVIAQLRLLHRNVGPVNKFDKTIWSSELGPILLLWKKLNQNCQLIQSGHDKRTRKLESRAKKISPSMESAKDGSPVLQFLRLEWHNALRLVQTVHSGLAGLSRACRGTQLVTASLHQLADSLLRGETPKIWLDQWPDGSLEAATFLRDLVRKSSAVQVLILLFGPKLTGICTKYWVVKFITLNVCFAILLYQSWLERAEDNHLIEPNSSALDLADLFRPSTFLNAVRQQTARQANIPIDSLKLASFWPDGIHGSTETQAKSITIRVTNLKLEGALFENGRLTPSNPESPSLTRLPDINLVWIPKSSPDFASSEESISVPVYLDSARDSLVTNLLIPCPVGTQDRWIQAGTALLLSSF</sequence>
<dbReference type="FunFam" id="3.40.50.300:FF:000071">
    <property type="entry name" value="Cytoplasmic dynein heavy chain 1"/>
    <property type="match status" value="1"/>
</dbReference>
<dbReference type="Pfam" id="PF21264">
    <property type="entry name" value="DYNC2H1_AAA_dom"/>
    <property type="match status" value="1"/>
</dbReference>